<dbReference type="KEGG" id="cfar:CI104_20180"/>
<feature type="chain" id="PRO_5034023705" description="DUF1795 domain-containing protein" evidence="1">
    <location>
        <begin position="26"/>
        <end position="195"/>
    </location>
</feature>
<dbReference type="OrthoDB" id="6630100at2"/>
<accession>A0A8H9TVR8</accession>
<organism evidence="2">
    <name type="scientific">Citrobacter farmeri</name>
    <dbReference type="NCBI Taxonomy" id="67824"/>
    <lineage>
        <taxon>Bacteria</taxon>
        <taxon>Pseudomonadati</taxon>
        <taxon>Pseudomonadota</taxon>
        <taxon>Gammaproteobacteria</taxon>
        <taxon>Enterobacterales</taxon>
        <taxon>Enterobacteriaceae</taxon>
        <taxon>Citrobacter</taxon>
    </lineage>
</organism>
<dbReference type="GeneID" id="92971950"/>
<reference evidence="2" key="2">
    <citation type="submission" date="2020-11" db="EMBL/GenBank/DDBJ databases">
        <authorList>
            <consortium name="NCBI Pathogen Detection Project"/>
        </authorList>
    </citation>
    <scope>NUCLEOTIDE SEQUENCE</scope>
    <source>
        <strain evidence="2">YDC697-2</strain>
    </source>
</reference>
<sequence>MNLRTKVFLFLALGIFTCASGIALAKAPSTATASTQSSDNISVINILDNKATMTLPEEFKRMSAKQLATQYAAANPPPKEAWYIDTGKNVIALTFSFPYPGKALQDEQVPMVAEMMKTQMAQLNPVLTTKKVNGHTVSRLELAMPDGTRKGASNHMIIQISSFNNELMMSTFTVPAELKDKYLPTGLIALDSLKY</sequence>
<evidence type="ECO:0008006" key="3">
    <source>
        <dbReference type="Google" id="ProtNLM"/>
    </source>
</evidence>
<feature type="signal peptide" evidence="1">
    <location>
        <begin position="1"/>
        <end position="25"/>
    </location>
</feature>
<dbReference type="RefSeq" id="WP_042322476.1">
    <property type="nucleotide sequence ID" value="NZ_CABMNX010000001.1"/>
</dbReference>
<comment type="caution">
    <text evidence="2">The sequence shown here is derived from an EMBL/GenBank/DDBJ whole genome shotgun (WGS) entry which is preliminary data.</text>
</comment>
<gene>
    <name evidence="2" type="ORF">I8Y00_002544</name>
</gene>
<evidence type="ECO:0000256" key="1">
    <source>
        <dbReference type="SAM" id="SignalP"/>
    </source>
</evidence>
<dbReference type="Proteomes" id="UP000864563">
    <property type="component" value="Unassembled WGS sequence"/>
</dbReference>
<proteinExistence type="predicted"/>
<reference evidence="2" key="1">
    <citation type="journal article" date="2018" name="Genome Biol.">
        <title>SKESA: strategic k-mer extension for scrupulous assemblies.</title>
        <authorList>
            <person name="Souvorov A."/>
            <person name="Agarwala R."/>
            <person name="Lipman D.J."/>
        </authorList>
    </citation>
    <scope>NUCLEOTIDE SEQUENCE</scope>
    <source>
        <strain evidence="2">YDC697-2</strain>
    </source>
</reference>
<evidence type="ECO:0000313" key="2">
    <source>
        <dbReference type="EMBL" id="HAT1586195.1"/>
    </source>
</evidence>
<dbReference type="AlphaFoldDB" id="A0A8H9TVR8"/>
<keyword evidence="1" id="KW-0732">Signal</keyword>
<protein>
    <recommendedName>
        <fullName evidence="3">DUF1795 domain-containing protein</fullName>
    </recommendedName>
</protein>
<dbReference type="EMBL" id="DACSDU010000009">
    <property type="protein sequence ID" value="HAT1586195.1"/>
    <property type="molecule type" value="Genomic_DNA"/>
</dbReference>
<name>A0A8H9TVR8_9ENTR</name>